<evidence type="ECO:0000313" key="2">
    <source>
        <dbReference type="EMBL" id="MDO8105818.1"/>
    </source>
</evidence>
<feature type="region of interest" description="Disordered" evidence="1">
    <location>
        <begin position="72"/>
        <end position="150"/>
    </location>
</feature>
<reference evidence="2 3" key="1">
    <citation type="submission" date="2023-07" db="EMBL/GenBank/DDBJ databases">
        <title>Description of novel actinomycetes strains, isolated from tidal flat sediment.</title>
        <authorList>
            <person name="Lu C."/>
        </authorList>
    </citation>
    <scope>NUCLEOTIDE SEQUENCE [LARGE SCALE GENOMIC DNA]</scope>
    <source>
        <strain evidence="2 3">SYSU T00b441</strain>
    </source>
</reference>
<sequence length="150" mass="14380">MGFLDKAKATASGLAAKADGALSSTASSFSGGGGGPSPDALLHDLGILSYLEATGRPAAPEDRDRVMAALQEAEQRGTLRSFALRTATPAAPPPPGAAAAAPPPPGASAAPPPAPASPPPAPGAAPPAAPEGTQPAPPPTQAPPPPPSWA</sequence>
<name>A0ABT9D6Z5_9CELL</name>
<feature type="region of interest" description="Disordered" evidence="1">
    <location>
        <begin position="14"/>
        <end position="42"/>
    </location>
</feature>
<keyword evidence="3" id="KW-1185">Reference proteome</keyword>
<gene>
    <name evidence="2" type="ORF">Q6348_01240</name>
</gene>
<proteinExistence type="predicted"/>
<evidence type="ECO:0000313" key="3">
    <source>
        <dbReference type="Proteomes" id="UP001232536"/>
    </source>
</evidence>
<feature type="compositionally biased region" description="Pro residues" evidence="1">
    <location>
        <begin position="90"/>
        <end position="150"/>
    </location>
</feature>
<dbReference type="Proteomes" id="UP001232536">
    <property type="component" value="Unassembled WGS sequence"/>
</dbReference>
<feature type="compositionally biased region" description="Low complexity" evidence="1">
    <location>
        <begin position="14"/>
        <end position="29"/>
    </location>
</feature>
<dbReference type="EMBL" id="JAUQYP010000001">
    <property type="protein sequence ID" value="MDO8105818.1"/>
    <property type="molecule type" value="Genomic_DNA"/>
</dbReference>
<evidence type="ECO:0000256" key="1">
    <source>
        <dbReference type="SAM" id="MobiDB-lite"/>
    </source>
</evidence>
<dbReference type="RefSeq" id="WP_304599519.1">
    <property type="nucleotide sequence ID" value="NZ_JAUQYP010000001.1"/>
</dbReference>
<comment type="caution">
    <text evidence="2">The sequence shown here is derived from an EMBL/GenBank/DDBJ whole genome shotgun (WGS) entry which is preliminary data.</text>
</comment>
<protein>
    <submittedName>
        <fullName evidence="2">Uncharacterized protein</fullName>
    </submittedName>
</protein>
<organism evidence="2 3">
    <name type="scientific">Actinotalea lenta</name>
    <dbReference type="NCBI Taxonomy" id="3064654"/>
    <lineage>
        <taxon>Bacteria</taxon>
        <taxon>Bacillati</taxon>
        <taxon>Actinomycetota</taxon>
        <taxon>Actinomycetes</taxon>
        <taxon>Micrococcales</taxon>
        <taxon>Cellulomonadaceae</taxon>
        <taxon>Actinotalea</taxon>
    </lineage>
</organism>
<accession>A0ABT9D6Z5</accession>